<dbReference type="Gene3D" id="3.30.420.80">
    <property type="entry name" value="Ribosomal protein S11"/>
    <property type="match status" value="1"/>
</dbReference>
<dbReference type="FunFam" id="3.30.420.80:FF:000005">
    <property type="entry name" value="39S ribosomal protein L18, mitochondrial"/>
    <property type="match status" value="1"/>
</dbReference>
<keyword evidence="4" id="KW-0496">Mitochondrion</keyword>
<comment type="similarity">
    <text evidence="2">Belongs to the universal ribosomal protein uL18 family.</text>
</comment>
<dbReference type="PANTHER" id="PTHR12899">
    <property type="entry name" value="39S RIBOSOMAL PROTEIN L18, MITOCHONDRIAL"/>
    <property type="match status" value="1"/>
</dbReference>
<evidence type="ECO:0000313" key="8">
    <source>
        <dbReference type="EMBL" id="OAD52475.1"/>
    </source>
</evidence>
<dbReference type="GO" id="GO:0005743">
    <property type="term" value="C:mitochondrial inner membrane"/>
    <property type="evidence" value="ECO:0007669"/>
    <property type="project" value="UniProtKB-ARBA"/>
</dbReference>
<dbReference type="OrthoDB" id="1932324at2759"/>
<dbReference type="InterPro" id="IPR057268">
    <property type="entry name" value="Ribosomal_L18"/>
</dbReference>
<dbReference type="PANTHER" id="PTHR12899:SF3">
    <property type="entry name" value="LARGE RIBOSOMAL SUBUNIT PROTEIN UL18M"/>
    <property type="match status" value="1"/>
</dbReference>
<dbReference type="InterPro" id="IPR005484">
    <property type="entry name" value="Ribosomal_uL18_bac/plant/anim"/>
</dbReference>
<dbReference type="EMBL" id="KQ772169">
    <property type="protein sequence ID" value="OAD52475.1"/>
    <property type="molecule type" value="Genomic_DNA"/>
</dbReference>
<dbReference type="SUPFAM" id="SSF53137">
    <property type="entry name" value="Translational machinery components"/>
    <property type="match status" value="1"/>
</dbReference>
<keyword evidence="9" id="KW-1185">Reference proteome</keyword>
<gene>
    <name evidence="8" type="ORF">WN48_01276</name>
</gene>
<dbReference type="AlphaFoldDB" id="A0A310SDY4"/>
<comment type="subcellular location">
    <subcellularLocation>
        <location evidence="1">Mitochondrion</location>
    </subcellularLocation>
</comment>
<dbReference type="GO" id="GO:1990904">
    <property type="term" value="C:ribonucleoprotein complex"/>
    <property type="evidence" value="ECO:0007669"/>
    <property type="project" value="UniProtKB-KW"/>
</dbReference>
<accession>A0A310SDY4</accession>
<dbReference type="GO" id="GO:0006412">
    <property type="term" value="P:translation"/>
    <property type="evidence" value="ECO:0007669"/>
    <property type="project" value="InterPro"/>
</dbReference>
<evidence type="ECO:0000256" key="4">
    <source>
        <dbReference type="ARBA" id="ARBA00023128"/>
    </source>
</evidence>
<proteinExistence type="inferred from homology"/>
<name>A0A310SDY4_9HYME</name>
<protein>
    <recommendedName>
        <fullName evidence="6">Large ribosomal subunit protein uL18m</fullName>
    </recommendedName>
    <alternativeName>
        <fullName evidence="7">39S ribosomal protein L18, mitochondrial</fullName>
    </alternativeName>
</protein>
<dbReference type="InterPro" id="IPR036967">
    <property type="entry name" value="Ribosomal_uS11_sf"/>
</dbReference>
<dbReference type="Proteomes" id="UP000250275">
    <property type="component" value="Unassembled WGS sequence"/>
</dbReference>
<evidence type="ECO:0000256" key="5">
    <source>
        <dbReference type="ARBA" id="ARBA00023274"/>
    </source>
</evidence>
<keyword evidence="5" id="KW-0687">Ribonucleoprotein</keyword>
<evidence type="ECO:0000256" key="2">
    <source>
        <dbReference type="ARBA" id="ARBA00007116"/>
    </source>
</evidence>
<sequence>MFRTSISNLIKRQLHGNAELIKNCKEIINRNPRNLERLRIARKPIGYALDNFDVGYWHTLNIRFSQRFVRAEICHFENGPVITVSSQEWGIRKQLYSTNDSVAAIFVAQVLAQRCLESGIYEIYVNNSIITGDRSQLLVDTLSKHGVCLQEPEVYRNPKPGYMHRPEKPWEIHE</sequence>
<reference evidence="8 9" key="1">
    <citation type="submission" date="2015-07" db="EMBL/GenBank/DDBJ databases">
        <title>The genome of Eufriesea mexicana.</title>
        <authorList>
            <person name="Pan H."/>
            <person name="Kapheim K."/>
        </authorList>
    </citation>
    <scope>NUCLEOTIDE SEQUENCE [LARGE SCALE GENOMIC DNA]</scope>
    <source>
        <strain evidence="8">0111107269</strain>
        <tissue evidence="8">Whole body</tissue>
    </source>
</reference>
<evidence type="ECO:0000256" key="1">
    <source>
        <dbReference type="ARBA" id="ARBA00004173"/>
    </source>
</evidence>
<evidence type="ECO:0000256" key="7">
    <source>
        <dbReference type="ARBA" id="ARBA00082661"/>
    </source>
</evidence>
<organism evidence="8 9">
    <name type="scientific">Eufriesea mexicana</name>
    <dbReference type="NCBI Taxonomy" id="516756"/>
    <lineage>
        <taxon>Eukaryota</taxon>
        <taxon>Metazoa</taxon>
        <taxon>Ecdysozoa</taxon>
        <taxon>Arthropoda</taxon>
        <taxon>Hexapoda</taxon>
        <taxon>Insecta</taxon>
        <taxon>Pterygota</taxon>
        <taxon>Neoptera</taxon>
        <taxon>Endopterygota</taxon>
        <taxon>Hymenoptera</taxon>
        <taxon>Apocrita</taxon>
        <taxon>Aculeata</taxon>
        <taxon>Apoidea</taxon>
        <taxon>Anthophila</taxon>
        <taxon>Apidae</taxon>
        <taxon>Eufriesea</taxon>
    </lineage>
</organism>
<evidence type="ECO:0000256" key="3">
    <source>
        <dbReference type="ARBA" id="ARBA00022980"/>
    </source>
</evidence>
<dbReference type="CDD" id="cd00432">
    <property type="entry name" value="Ribosomal_L18_L5e"/>
    <property type="match status" value="1"/>
</dbReference>
<evidence type="ECO:0000313" key="9">
    <source>
        <dbReference type="Proteomes" id="UP000250275"/>
    </source>
</evidence>
<dbReference type="GO" id="GO:0005840">
    <property type="term" value="C:ribosome"/>
    <property type="evidence" value="ECO:0007669"/>
    <property type="project" value="UniProtKB-KW"/>
</dbReference>
<evidence type="ECO:0000256" key="6">
    <source>
        <dbReference type="ARBA" id="ARBA00069051"/>
    </source>
</evidence>
<dbReference type="GO" id="GO:0003735">
    <property type="term" value="F:structural constituent of ribosome"/>
    <property type="evidence" value="ECO:0007669"/>
    <property type="project" value="InterPro"/>
</dbReference>
<keyword evidence="3 8" id="KW-0689">Ribosomal protein</keyword>
<dbReference type="GO" id="GO:0008097">
    <property type="term" value="F:5S rRNA binding"/>
    <property type="evidence" value="ECO:0007669"/>
    <property type="project" value="TreeGrafter"/>
</dbReference>